<dbReference type="InterPro" id="IPR011029">
    <property type="entry name" value="DEATH-like_dom_sf"/>
</dbReference>
<evidence type="ECO:0000256" key="1">
    <source>
        <dbReference type="SAM" id="MobiDB-lite"/>
    </source>
</evidence>
<dbReference type="OrthoDB" id="9049812at2759"/>
<feature type="transmembrane region" description="Helical" evidence="2">
    <location>
        <begin position="207"/>
        <end position="230"/>
    </location>
</feature>
<feature type="domain" description="Death" evidence="3">
    <location>
        <begin position="64"/>
        <end position="131"/>
    </location>
</feature>
<dbReference type="EMBL" id="JAINUF010000003">
    <property type="protein sequence ID" value="KAJ8370452.1"/>
    <property type="molecule type" value="Genomic_DNA"/>
</dbReference>
<dbReference type="AlphaFoldDB" id="A0A9Q1FZH4"/>
<evidence type="ECO:0000313" key="4">
    <source>
        <dbReference type="EMBL" id="KAJ8370452.1"/>
    </source>
</evidence>
<keyword evidence="5" id="KW-1185">Reference proteome</keyword>
<dbReference type="InterPro" id="IPR000488">
    <property type="entry name" value="Death_dom"/>
</dbReference>
<keyword evidence="2" id="KW-0472">Membrane</keyword>
<evidence type="ECO:0000259" key="3">
    <source>
        <dbReference type="PROSITE" id="PS50017"/>
    </source>
</evidence>
<keyword evidence="2" id="KW-0812">Transmembrane</keyword>
<feature type="compositionally biased region" description="Polar residues" evidence="1">
    <location>
        <begin position="265"/>
        <end position="278"/>
    </location>
</feature>
<feature type="compositionally biased region" description="Basic residues" evidence="1">
    <location>
        <begin position="248"/>
        <end position="258"/>
    </location>
</feature>
<feature type="region of interest" description="Disordered" evidence="1">
    <location>
        <begin position="248"/>
        <end position="279"/>
    </location>
</feature>
<evidence type="ECO:0000256" key="2">
    <source>
        <dbReference type="SAM" id="Phobius"/>
    </source>
</evidence>
<gene>
    <name evidence="4" type="ORF">SKAU_G00104800</name>
</gene>
<name>A0A9Q1FZH4_SYNKA</name>
<accession>A0A9Q1FZH4</accession>
<sequence>MVYSKKMVALSCNTSLEDVHLKRLKVAEDLGVHQLGRLVELLTPRECENLLSALSHPEDSVFRQLDRLSPESNDLGLPPRLRRDTDRETQCRTALTEWLVNHGQQTYYDRLSRALQLIGRTDIAIEVGKNINQDKALSLQKYVEDYHRRVDTMGSSLVQPEMEPIQLASQQAMRHVRDVTWRDLDLVVEREQRPPYNRRFLDGVMPLVYGIILGFVGALLVGALVLFFALHIPHADGARLLQLSRKTRANARRQRRPSPARFSCDMTSSESDTAPSNATRRHSREICGFFLRSGFVRRFWSLVRRKPGLA</sequence>
<protein>
    <recommendedName>
        <fullName evidence="3">Death domain-containing protein</fullName>
    </recommendedName>
</protein>
<dbReference type="GO" id="GO:0007165">
    <property type="term" value="P:signal transduction"/>
    <property type="evidence" value="ECO:0007669"/>
    <property type="project" value="InterPro"/>
</dbReference>
<keyword evidence="2" id="KW-1133">Transmembrane helix</keyword>
<dbReference type="PROSITE" id="PS50017">
    <property type="entry name" value="DEATH_DOMAIN"/>
    <property type="match status" value="1"/>
</dbReference>
<reference evidence="4" key="1">
    <citation type="journal article" date="2023" name="Science">
        <title>Genome structures resolve the early diversification of teleost fishes.</title>
        <authorList>
            <person name="Parey E."/>
            <person name="Louis A."/>
            <person name="Montfort J."/>
            <person name="Bouchez O."/>
            <person name="Roques C."/>
            <person name="Iampietro C."/>
            <person name="Lluch J."/>
            <person name="Castinel A."/>
            <person name="Donnadieu C."/>
            <person name="Desvignes T."/>
            <person name="Floi Bucao C."/>
            <person name="Jouanno E."/>
            <person name="Wen M."/>
            <person name="Mejri S."/>
            <person name="Dirks R."/>
            <person name="Jansen H."/>
            <person name="Henkel C."/>
            <person name="Chen W.J."/>
            <person name="Zahm M."/>
            <person name="Cabau C."/>
            <person name="Klopp C."/>
            <person name="Thompson A.W."/>
            <person name="Robinson-Rechavi M."/>
            <person name="Braasch I."/>
            <person name="Lecointre G."/>
            <person name="Bobe J."/>
            <person name="Postlethwait J.H."/>
            <person name="Berthelot C."/>
            <person name="Roest Crollius H."/>
            <person name="Guiguen Y."/>
        </authorList>
    </citation>
    <scope>NUCLEOTIDE SEQUENCE</scope>
    <source>
        <strain evidence="4">WJC10195</strain>
    </source>
</reference>
<dbReference type="Proteomes" id="UP001152622">
    <property type="component" value="Chromosome 3"/>
</dbReference>
<proteinExistence type="predicted"/>
<organism evidence="4 5">
    <name type="scientific">Synaphobranchus kaupii</name>
    <name type="common">Kaup's arrowtooth eel</name>
    <dbReference type="NCBI Taxonomy" id="118154"/>
    <lineage>
        <taxon>Eukaryota</taxon>
        <taxon>Metazoa</taxon>
        <taxon>Chordata</taxon>
        <taxon>Craniata</taxon>
        <taxon>Vertebrata</taxon>
        <taxon>Euteleostomi</taxon>
        <taxon>Actinopterygii</taxon>
        <taxon>Neopterygii</taxon>
        <taxon>Teleostei</taxon>
        <taxon>Anguilliformes</taxon>
        <taxon>Synaphobranchidae</taxon>
        <taxon>Synaphobranchus</taxon>
    </lineage>
</organism>
<evidence type="ECO:0000313" key="5">
    <source>
        <dbReference type="Proteomes" id="UP001152622"/>
    </source>
</evidence>
<dbReference type="Gene3D" id="1.10.533.10">
    <property type="entry name" value="Death Domain, Fas"/>
    <property type="match status" value="1"/>
</dbReference>
<comment type="caution">
    <text evidence="4">The sequence shown here is derived from an EMBL/GenBank/DDBJ whole genome shotgun (WGS) entry which is preliminary data.</text>
</comment>